<dbReference type="AlphaFoldDB" id="A0A0F3QCF4"/>
<comment type="function">
    <text evidence="1">Thiol-specific peroxidase that catalyzes the reduction of hydrogen peroxide and organic hydroperoxides to water and alcohols, respectively. Plays a role in cell protection against oxidative stress by detoxifying peroxides and as sensor of hydrogen peroxide-mediated signaling events.</text>
</comment>
<keyword evidence="16" id="KW-1185">Reference proteome</keyword>
<dbReference type="PANTHER" id="PTHR42801:SF4">
    <property type="entry name" value="AHPC_TSA FAMILY PROTEIN"/>
    <property type="match status" value="1"/>
</dbReference>
<gene>
    <name evidence="15" type="ORF">RBEAN4_0056</name>
</gene>
<keyword evidence="5" id="KW-0049">Antioxidant</keyword>
<dbReference type="Proteomes" id="UP000033661">
    <property type="component" value="Unassembled WGS sequence"/>
</dbReference>
<evidence type="ECO:0000256" key="6">
    <source>
        <dbReference type="ARBA" id="ARBA00023002"/>
    </source>
</evidence>
<evidence type="ECO:0000313" key="16">
    <source>
        <dbReference type="Proteomes" id="UP000033661"/>
    </source>
</evidence>
<evidence type="ECO:0000256" key="9">
    <source>
        <dbReference type="ARBA" id="ARBA00032824"/>
    </source>
</evidence>
<sequence length="155" mass="17777">MTLEIGKKAHDFSLHIGKEKVIKLSDLKGKFVVLYFYPKDDTPGCTLEAQDFNKLKPEFDKLNAVIIGVSKDKLDSHDKFKEKYCLEFDLASDANSNLCEQYGVWVEKSMFGKKYMGIDRATFLLDKESVVRHIWRSVNAKGHAQEVLDKLKSLQ</sequence>
<comment type="caution">
    <text evidence="15">The sequence shown here is derived from an EMBL/GenBank/DDBJ whole genome shotgun (WGS) entry which is preliminary data.</text>
</comment>
<evidence type="ECO:0000256" key="2">
    <source>
        <dbReference type="ARBA" id="ARBA00011245"/>
    </source>
</evidence>
<evidence type="ECO:0000256" key="10">
    <source>
        <dbReference type="ARBA" id="ARBA00038489"/>
    </source>
</evidence>
<comment type="subunit">
    <text evidence="2">Monomer.</text>
</comment>
<dbReference type="PIRSF" id="PIRSF000239">
    <property type="entry name" value="AHPC"/>
    <property type="match status" value="1"/>
</dbReference>
<dbReference type="InterPro" id="IPR036249">
    <property type="entry name" value="Thioredoxin-like_sf"/>
</dbReference>
<evidence type="ECO:0000256" key="7">
    <source>
        <dbReference type="ARBA" id="ARBA00023157"/>
    </source>
</evidence>
<feature type="active site" description="Cysteine sulfenic acid (-SOH) intermediate; for peroxidase activity" evidence="13">
    <location>
        <position position="45"/>
    </location>
</feature>
<dbReference type="Pfam" id="PF00578">
    <property type="entry name" value="AhpC-TSA"/>
    <property type="match status" value="1"/>
</dbReference>
<dbReference type="PANTHER" id="PTHR42801">
    <property type="entry name" value="THIOREDOXIN-DEPENDENT PEROXIDE REDUCTASE"/>
    <property type="match status" value="1"/>
</dbReference>
<dbReference type="InterPro" id="IPR000866">
    <property type="entry name" value="AhpC/TSA"/>
</dbReference>
<evidence type="ECO:0000313" key="15">
    <source>
        <dbReference type="EMBL" id="KJV89089.1"/>
    </source>
</evidence>
<dbReference type="GO" id="GO:0034599">
    <property type="term" value="P:cellular response to oxidative stress"/>
    <property type="evidence" value="ECO:0007669"/>
    <property type="project" value="TreeGrafter"/>
</dbReference>
<evidence type="ECO:0000256" key="13">
    <source>
        <dbReference type="PIRSR" id="PIRSR000239-1"/>
    </source>
</evidence>
<dbReference type="InterPro" id="IPR024706">
    <property type="entry name" value="Peroxiredoxin_AhpC-typ"/>
</dbReference>
<evidence type="ECO:0000256" key="5">
    <source>
        <dbReference type="ARBA" id="ARBA00022862"/>
    </source>
</evidence>
<dbReference type="SUPFAM" id="SSF52833">
    <property type="entry name" value="Thioredoxin-like"/>
    <property type="match status" value="1"/>
</dbReference>
<proteinExistence type="inferred from homology"/>
<evidence type="ECO:0000256" key="12">
    <source>
        <dbReference type="ARBA" id="ARBA00049091"/>
    </source>
</evidence>
<keyword evidence="6" id="KW-0560">Oxidoreductase</keyword>
<dbReference type="GO" id="GO:0005737">
    <property type="term" value="C:cytoplasm"/>
    <property type="evidence" value="ECO:0007669"/>
    <property type="project" value="TreeGrafter"/>
</dbReference>
<dbReference type="PATRIC" id="fig|1359193.3.peg.52"/>
<comment type="catalytic activity">
    <reaction evidence="12">
        <text>a hydroperoxide + [thioredoxin]-dithiol = an alcohol + [thioredoxin]-disulfide + H2O</text>
        <dbReference type="Rhea" id="RHEA:62620"/>
        <dbReference type="Rhea" id="RHEA-COMP:10698"/>
        <dbReference type="Rhea" id="RHEA-COMP:10700"/>
        <dbReference type="ChEBI" id="CHEBI:15377"/>
        <dbReference type="ChEBI" id="CHEBI:29950"/>
        <dbReference type="ChEBI" id="CHEBI:30879"/>
        <dbReference type="ChEBI" id="CHEBI:35924"/>
        <dbReference type="ChEBI" id="CHEBI:50058"/>
        <dbReference type="EC" id="1.11.1.24"/>
    </reaction>
</comment>
<evidence type="ECO:0000256" key="8">
    <source>
        <dbReference type="ARBA" id="ARBA00023284"/>
    </source>
</evidence>
<evidence type="ECO:0000256" key="11">
    <source>
        <dbReference type="ARBA" id="ARBA00042639"/>
    </source>
</evidence>
<dbReference type="CDD" id="cd03017">
    <property type="entry name" value="PRX_BCP"/>
    <property type="match status" value="1"/>
</dbReference>
<dbReference type="NCBIfam" id="NF006960">
    <property type="entry name" value="PRK09437.1"/>
    <property type="match status" value="1"/>
</dbReference>
<organism evidence="15 16">
    <name type="scientific">Rickettsia bellii str. RML An4</name>
    <dbReference type="NCBI Taxonomy" id="1359193"/>
    <lineage>
        <taxon>Bacteria</taxon>
        <taxon>Pseudomonadati</taxon>
        <taxon>Pseudomonadota</taxon>
        <taxon>Alphaproteobacteria</taxon>
        <taxon>Rickettsiales</taxon>
        <taxon>Rickettsiaceae</taxon>
        <taxon>Rickettsieae</taxon>
        <taxon>Rickettsia</taxon>
        <taxon>belli group</taxon>
    </lineage>
</organism>
<feature type="domain" description="Thioredoxin" evidence="14">
    <location>
        <begin position="3"/>
        <end position="155"/>
    </location>
</feature>
<protein>
    <recommendedName>
        <fullName evidence="3">thioredoxin-dependent peroxiredoxin</fullName>
        <ecNumber evidence="3">1.11.1.24</ecNumber>
    </recommendedName>
    <alternativeName>
        <fullName evidence="9">Thioredoxin peroxidase</fullName>
    </alternativeName>
    <alternativeName>
        <fullName evidence="11">Thioredoxin-dependent peroxiredoxin Bcp</fullName>
    </alternativeName>
</protein>
<comment type="similarity">
    <text evidence="10">Belongs to the peroxiredoxin family. BCP/PrxQ subfamily.</text>
</comment>
<reference evidence="15 16" key="1">
    <citation type="submission" date="2015-02" db="EMBL/GenBank/DDBJ databases">
        <title>Genome Sequencing of Rickettsiales.</title>
        <authorList>
            <person name="Daugherty S.C."/>
            <person name="Su Q."/>
            <person name="Abolude K."/>
            <person name="Beier-Sexton M."/>
            <person name="Carlyon J.A."/>
            <person name="Carter R."/>
            <person name="Day N.P."/>
            <person name="Dumler S.J."/>
            <person name="Dyachenko V."/>
            <person name="Godinez A."/>
            <person name="Kurtti T.J."/>
            <person name="Lichay M."/>
            <person name="Mullins K.E."/>
            <person name="Ott S."/>
            <person name="Pappas-Brown V."/>
            <person name="Paris D.H."/>
            <person name="Patel P."/>
            <person name="Richards A.L."/>
            <person name="Sadzewicz L."/>
            <person name="Sears K."/>
            <person name="Seidman D."/>
            <person name="Sengamalay N."/>
            <person name="Stenos J."/>
            <person name="Tallon L.J."/>
            <person name="Vincent G."/>
            <person name="Fraser C.M."/>
            <person name="Munderloh U."/>
            <person name="Dunning-Hotopp J.C."/>
        </authorList>
    </citation>
    <scope>NUCLEOTIDE SEQUENCE [LARGE SCALE GENOMIC DNA]</scope>
    <source>
        <strain evidence="15 16">RML An4</strain>
    </source>
</reference>
<keyword evidence="4" id="KW-0575">Peroxidase</keyword>
<evidence type="ECO:0000256" key="1">
    <source>
        <dbReference type="ARBA" id="ARBA00003330"/>
    </source>
</evidence>
<evidence type="ECO:0000256" key="4">
    <source>
        <dbReference type="ARBA" id="ARBA00022559"/>
    </source>
</evidence>
<dbReference type="GO" id="GO:0008379">
    <property type="term" value="F:thioredoxin peroxidase activity"/>
    <property type="evidence" value="ECO:0007669"/>
    <property type="project" value="TreeGrafter"/>
</dbReference>
<dbReference type="GO" id="GO:0045454">
    <property type="term" value="P:cell redox homeostasis"/>
    <property type="evidence" value="ECO:0007669"/>
    <property type="project" value="TreeGrafter"/>
</dbReference>
<evidence type="ECO:0000256" key="3">
    <source>
        <dbReference type="ARBA" id="ARBA00013017"/>
    </source>
</evidence>
<evidence type="ECO:0000259" key="14">
    <source>
        <dbReference type="PROSITE" id="PS51352"/>
    </source>
</evidence>
<dbReference type="RefSeq" id="WP_011476874.1">
    <property type="nucleotide sequence ID" value="NZ_LAOI01000001.1"/>
</dbReference>
<dbReference type="EC" id="1.11.1.24" evidence="3"/>
<name>A0A0F3QCF4_RICBE</name>
<accession>A0A0F3QCF4</accession>
<dbReference type="InterPro" id="IPR050924">
    <property type="entry name" value="Peroxiredoxin_BCP/PrxQ"/>
</dbReference>
<dbReference type="FunFam" id="3.40.30.10:FF:000007">
    <property type="entry name" value="Thioredoxin-dependent thiol peroxidase"/>
    <property type="match status" value="1"/>
</dbReference>
<dbReference type="EMBL" id="LAOI01000001">
    <property type="protein sequence ID" value="KJV89089.1"/>
    <property type="molecule type" value="Genomic_DNA"/>
</dbReference>
<dbReference type="InterPro" id="IPR013766">
    <property type="entry name" value="Thioredoxin_domain"/>
</dbReference>
<keyword evidence="7" id="KW-1015">Disulfide bond</keyword>
<dbReference type="PROSITE" id="PS51352">
    <property type="entry name" value="THIOREDOXIN_2"/>
    <property type="match status" value="1"/>
</dbReference>
<keyword evidence="8" id="KW-0676">Redox-active center</keyword>
<dbReference type="Gene3D" id="3.40.30.10">
    <property type="entry name" value="Glutaredoxin"/>
    <property type="match status" value="1"/>
</dbReference>